<dbReference type="RefSeq" id="WP_338399154.1">
    <property type="nucleotide sequence ID" value="NZ_AP025296.1"/>
</dbReference>
<proteinExistence type="predicted"/>
<protein>
    <recommendedName>
        <fullName evidence="4">Outer membrane protein beta-barrel domain-containing protein</fullName>
    </recommendedName>
</protein>
<evidence type="ECO:0000313" key="2">
    <source>
        <dbReference type="EMBL" id="BDD01840.1"/>
    </source>
</evidence>
<sequence length="191" mass="20700">MNKLHLTLLVMLIFAGVLKAQDQGTKGISVGAGFYTTNEILNTFEDIANGASFGNVSAGPAISITYKVAIKDRWFVYADAAYQSISEDIFLNGNKEGDVSHRFFTVGFGTEYHYVSGDLIQAYSGVSIAYTSQTHDYTLPPNSVVSESSNDNYVGFQVNALGIRVGRKLAGFLELGFGYRGVANVGLSYQF</sequence>
<feature type="signal peptide" evidence="1">
    <location>
        <begin position="1"/>
        <end position="20"/>
    </location>
</feature>
<evidence type="ECO:0000313" key="3">
    <source>
        <dbReference type="Proteomes" id="UP001354989"/>
    </source>
</evidence>
<dbReference type="EMBL" id="AP025296">
    <property type="protein sequence ID" value="BDD01840.1"/>
    <property type="molecule type" value="Genomic_DNA"/>
</dbReference>
<evidence type="ECO:0000256" key="1">
    <source>
        <dbReference type="SAM" id="SignalP"/>
    </source>
</evidence>
<reference evidence="2 3" key="1">
    <citation type="submission" date="2021-12" db="EMBL/GenBank/DDBJ databases">
        <title>Genome sequencing of bacteria with rrn-lacking chromosome and rrn-plasmid.</title>
        <authorList>
            <person name="Anda M."/>
            <person name="Iwasaki W."/>
        </authorList>
    </citation>
    <scope>NUCLEOTIDE SEQUENCE [LARGE SCALE GENOMIC DNA]</scope>
    <source>
        <strain evidence="2 3">NBRC 101262</strain>
        <plasmid evidence="2 3">pPP4</plasmid>
    </source>
</reference>
<feature type="chain" id="PRO_5046179294" description="Outer membrane protein beta-barrel domain-containing protein" evidence="1">
    <location>
        <begin position="21"/>
        <end position="191"/>
    </location>
</feature>
<evidence type="ECO:0008006" key="4">
    <source>
        <dbReference type="Google" id="ProtNLM"/>
    </source>
</evidence>
<accession>A0ABN6LF76</accession>
<name>A0ABN6LF76_9BACT</name>
<organism evidence="2 3">
    <name type="scientific">Persicobacter psychrovividus</name>
    <dbReference type="NCBI Taxonomy" id="387638"/>
    <lineage>
        <taxon>Bacteria</taxon>
        <taxon>Pseudomonadati</taxon>
        <taxon>Bacteroidota</taxon>
        <taxon>Cytophagia</taxon>
        <taxon>Cytophagales</taxon>
        <taxon>Persicobacteraceae</taxon>
        <taxon>Persicobacter</taxon>
    </lineage>
</organism>
<keyword evidence="3" id="KW-1185">Reference proteome</keyword>
<keyword evidence="1" id="KW-0732">Signal</keyword>
<geneLocation type="plasmid" evidence="2 3">
    <name>pPP4</name>
</geneLocation>
<dbReference type="Proteomes" id="UP001354989">
    <property type="component" value="Plasmid pPP4"/>
</dbReference>
<keyword evidence="2" id="KW-0614">Plasmid</keyword>
<gene>
    <name evidence="2" type="ORF">PEPS_41200</name>
</gene>